<dbReference type="SUPFAM" id="SSF55060">
    <property type="entry name" value="GHMP Kinase, C-terminal domain"/>
    <property type="match status" value="1"/>
</dbReference>
<dbReference type="InterPro" id="IPR013750">
    <property type="entry name" value="GHMP_kinase_C_dom"/>
</dbReference>
<keyword evidence="4 9" id="KW-0808">Transferase</keyword>
<comment type="function">
    <text evidence="9">Catalyzes the phosphorylation of the position 2 hydroxy group of 4-diphosphocytidyl-2C-methyl-D-erythritol.</text>
</comment>
<dbReference type="GO" id="GO:0005524">
    <property type="term" value="F:ATP binding"/>
    <property type="evidence" value="ECO:0007669"/>
    <property type="project" value="UniProtKB-UniRule"/>
</dbReference>
<dbReference type="Gene3D" id="3.30.70.890">
    <property type="entry name" value="GHMP kinase, C-terminal domain"/>
    <property type="match status" value="1"/>
</dbReference>
<keyword evidence="6 9" id="KW-0418">Kinase</keyword>
<organism evidence="13 14">
    <name type="scientific">Candidatus Protofrankia datiscae</name>
    <dbReference type="NCBI Taxonomy" id="2716812"/>
    <lineage>
        <taxon>Bacteria</taxon>
        <taxon>Bacillati</taxon>
        <taxon>Actinomycetota</taxon>
        <taxon>Actinomycetes</taxon>
        <taxon>Frankiales</taxon>
        <taxon>Frankiaceae</taxon>
        <taxon>Protofrankia</taxon>
    </lineage>
</organism>
<evidence type="ECO:0000256" key="3">
    <source>
        <dbReference type="ARBA" id="ARBA00017473"/>
    </source>
</evidence>
<feature type="active site" evidence="9">
    <location>
        <position position="45"/>
    </location>
</feature>
<keyword evidence="9" id="KW-0414">Isoprene biosynthesis</keyword>
<evidence type="ECO:0000256" key="10">
    <source>
        <dbReference type="SAM" id="MobiDB-lite"/>
    </source>
</evidence>
<comment type="catalytic activity">
    <reaction evidence="9">
        <text>4-CDP-2-C-methyl-D-erythritol + ATP = 4-CDP-2-C-methyl-D-erythritol 2-phosphate + ADP + H(+)</text>
        <dbReference type="Rhea" id="RHEA:18437"/>
        <dbReference type="ChEBI" id="CHEBI:15378"/>
        <dbReference type="ChEBI" id="CHEBI:30616"/>
        <dbReference type="ChEBI" id="CHEBI:57823"/>
        <dbReference type="ChEBI" id="CHEBI:57919"/>
        <dbReference type="ChEBI" id="CHEBI:456216"/>
        <dbReference type="EC" id="2.7.1.148"/>
    </reaction>
</comment>
<feature type="domain" description="GHMP kinase C-terminal" evidence="12">
    <location>
        <begin position="286"/>
        <end position="355"/>
    </location>
</feature>
<dbReference type="GO" id="GO:0050515">
    <property type="term" value="F:4-(cytidine 5'-diphospho)-2-C-methyl-D-erythritol kinase activity"/>
    <property type="evidence" value="ECO:0007669"/>
    <property type="project" value="UniProtKB-UniRule"/>
</dbReference>
<dbReference type="STRING" id="656024.FsymDg_0738"/>
<dbReference type="KEGG" id="fsy:FsymDg_0738"/>
<evidence type="ECO:0000256" key="2">
    <source>
        <dbReference type="ARBA" id="ARBA00012052"/>
    </source>
</evidence>
<dbReference type="InterPro" id="IPR020568">
    <property type="entry name" value="Ribosomal_Su5_D2-typ_SF"/>
</dbReference>
<evidence type="ECO:0000313" key="14">
    <source>
        <dbReference type="Proteomes" id="UP000001549"/>
    </source>
</evidence>
<dbReference type="SUPFAM" id="SSF54211">
    <property type="entry name" value="Ribosomal protein S5 domain 2-like"/>
    <property type="match status" value="1"/>
</dbReference>
<evidence type="ECO:0000256" key="4">
    <source>
        <dbReference type="ARBA" id="ARBA00022679"/>
    </source>
</evidence>
<reference evidence="13 14" key="1">
    <citation type="submission" date="2011-05" db="EMBL/GenBank/DDBJ databases">
        <title>Complete sequence of chromosome of Frankia symbiont of Datisca glomerata.</title>
        <authorList>
            <consortium name="US DOE Joint Genome Institute"/>
            <person name="Lucas S."/>
            <person name="Han J."/>
            <person name="Lapidus A."/>
            <person name="Cheng J.-F."/>
            <person name="Goodwin L."/>
            <person name="Pitluck S."/>
            <person name="Peters L."/>
            <person name="Mikhailova N."/>
            <person name="Chertkov O."/>
            <person name="Teshima H."/>
            <person name="Han C."/>
            <person name="Tapia R."/>
            <person name="Land M."/>
            <person name="Hauser L."/>
            <person name="Kyrpides N."/>
            <person name="Ivanova N."/>
            <person name="Pagani I."/>
            <person name="Berry A."/>
            <person name="Pawlowski K."/>
            <person name="Persson T."/>
            <person name="Vanden Heuvel B."/>
            <person name="Benson D."/>
            <person name="Woyke T."/>
        </authorList>
    </citation>
    <scope>NUCLEOTIDE SEQUENCE [LARGE SCALE GENOMIC DNA]</scope>
    <source>
        <strain evidence="14">4085684</strain>
    </source>
</reference>
<comment type="pathway">
    <text evidence="9">Isoprenoid biosynthesis; isopentenyl diphosphate biosynthesis via DXP pathway; isopentenyl diphosphate from 1-deoxy-D-xylulose 5-phosphate: step 3/6.</text>
</comment>
<dbReference type="GO" id="GO:0016114">
    <property type="term" value="P:terpenoid biosynthetic process"/>
    <property type="evidence" value="ECO:0007669"/>
    <property type="project" value="InterPro"/>
</dbReference>
<accession>F8AVR9</accession>
<dbReference type="InterPro" id="IPR036554">
    <property type="entry name" value="GHMP_kinase_C_sf"/>
</dbReference>
<dbReference type="PANTHER" id="PTHR43527">
    <property type="entry name" value="4-DIPHOSPHOCYTIDYL-2-C-METHYL-D-ERYTHRITOL KINASE, CHLOROPLASTIC"/>
    <property type="match status" value="1"/>
</dbReference>
<evidence type="ECO:0000256" key="6">
    <source>
        <dbReference type="ARBA" id="ARBA00022777"/>
    </source>
</evidence>
<comment type="similarity">
    <text evidence="1 9">Belongs to the GHMP kinase family. IspE subfamily.</text>
</comment>
<dbReference type="Pfam" id="PF08544">
    <property type="entry name" value="GHMP_kinases_C"/>
    <property type="match status" value="1"/>
</dbReference>
<evidence type="ECO:0000256" key="8">
    <source>
        <dbReference type="ARBA" id="ARBA00032554"/>
    </source>
</evidence>
<protein>
    <recommendedName>
        <fullName evidence="3 9">4-diphosphocytidyl-2-C-methyl-D-erythritol kinase</fullName>
        <shortName evidence="9">CMK</shortName>
        <ecNumber evidence="2 9">2.7.1.148</ecNumber>
    </recommendedName>
    <alternativeName>
        <fullName evidence="8 9">4-(cytidine-5'-diphospho)-2-C-methyl-D-erythritol kinase</fullName>
    </alternativeName>
</protein>
<proteinExistence type="inferred from homology"/>
<feature type="domain" description="GHMP kinase N-terminal" evidence="11">
    <location>
        <begin position="148"/>
        <end position="227"/>
    </location>
</feature>
<feature type="binding site" evidence="9">
    <location>
        <begin position="177"/>
        <end position="187"/>
    </location>
    <ligand>
        <name>ATP</name>
        <dbReference type="ChEBI" id="CHEBI:30616"/>
    </ligand>
</feature>
<dbReference type="Pfam" id="PF00288">
    <property type="entry name" value="GHMP_kinases_N"/>
    <property type="match status" value="1"/>
</dbReference>
<dbReference type="EMBL" id="CP002801">
    <property type="protein sequence ID" value="AEH08257.1"/>
    <property type="molecule type" value="Genomic_DNA"/>
</dbReference>
<dbReference type="InterPro" id="IPR006204">
    <property type="entry name" value="GHMP_kinase_N_dom"/>
</dbReference>
<dbReference type="InterPro" id="IPR004424">
    <property type="entry name" value="IspE"/>
</dbReference>
<name>F8AVR9_9ACTN</name>
<dbReference type="HAMAP" id="MF_00061">
    <property type="entry name" value="IspE"/>
    <property type="match status" value="1"/>
</dbReference>
<gene>
    <name evidence="9" type="primary">ispE</name>
    <name evidence="13" type="ordered locus">FsymDg_0738</name>
</gene>
<dbReference type="GO" id="GO:0019288">
    <property type="term" value="P:isopentenyl diphosphate biosynthetic process, methylerythritol 4-phosphate pathway"/>
    <property type="evidence" value="ECO:0007669"/>
    <property type="project" value="UniProtKB-UniRule"/>
</dbReference>
<dbReference type="Gene3D" id="3.30.230.10">
    <property type="match status" value="2"/>
</dbReference>
<evidence type="ECO:0000259" key="12">
    <source>
        <dbReference type="Pfam" id="PF08544"/>
    </source>
</evidence>
<dbReference type="NCBIfam" id="NF002870">
    <property type="entry name" value="PRK03188.1"/>
    <property type="match status" value="1"/>
</dbReference>
<evidence type="ECO:0000259" key="11">
    <source>
        <dbReference type="Pfam" id="PF00288"/>
    </source>
</evidence>
<dbReference type="UniPathway" id="UPA00056">
    <property type="reaction ID" value="UER00094"/>
</dbReference>
<keyword evidence="14" id="KW-1185">Reference proteome</keyword>
<keyword evidence="7 9" id="KW-0067">ATP-binding</keyword>
<sequence>MSEHASGAKESPLSRSHRHPSSAAGADRPSAPVPGSRVTVRTPAKVNLHLGVGARRDDGYHTVITILQAVSLYDEITVAAVDGAAVDPDAVEPAVSVEVTGEGAAGPAAPLVPLPGASGRPGPSSQPGDAVASAAAARISLVPTGVDNLAVRAAHVLAARAGVRGAAAHMTMAKGIPVAAGMAGGSADAAGSLVAFDVLWGTGLDRSVLSELAAGLGSDVPFPLAGGTALGTGRGEQLTPVLGRGEYHWVFALADGGLSTASVYAEFDRLSQGRLRTEPTPPDAVLAALRTGDPVELGRALVNDLQPAALRLRPSLRRVLETGVELGAVGAIVSGSGPTCAFLARDAEQSVALAASLAGMGVCRAVRHAHGPVSGARVVDPGGSAG</sequence>
<evidence type="ECO:0000256" key="5">
    <source>
        <dbReference type="ARBA" id="ARBA00022741"/>
    </source>
</evidence>
<dbReference type="Proteomes" id="UP000001549">
    <property type="component" value="Chromosome"/>
</dbReference>
<dbReference type="eggNOG" id="COG1947">
    <property type="taxonomic scope" value="Bacteria"/>
</dbReference>
<dbReference type="AlphaFoldDB" id="F8AVR9"/>
<dbReference type="InterPro" id="IPR014721">
    <property type="entry name" value="Ribsml_uS5_D2-typ_fold_subgr"/>
</dbReference>
<dbReference type="PANTHER" id="PTHR43527:SF2">
    <property type="entry name" value="4-DIPHOSPHOCYTIDYL-2-C-METHYL-D-ERYTHRITOL KINASE, CHLOROPLASTIC"/>
    <property type="match status" value="1"/>
</dbReference>
<evidence type="ECO:0000256" key="1">
    <source>
        <dbReference type="ARBA" id="ARBA00009684"/>
    </source>
</evidence>
<dbReference type="HOGENOM" id="CLU_053057_1_1_11"/>
<evidence type="ECO:0000313" key="13">
    <source>
        <dbReference type="EMBL" id="AEH08257.1"/>
    </source>
</evidence>
<feature type="active site" evidence="9">
    <location>
        <position position="219"/>
    </location>
</feature>
<evidence type="ECO:0000256" key="9">
    <source>
        <dbReference type="HAMAP-Rule" id="MF_00061"/>
    </source>
</evidence>
<dbReference type="EC" id="2.7.1.148" evidence="2 9"/>
<feature type="region of interest" description="Disordered" evidence="10">
    <location>
        <begin position="1"/>
        <end position="40"/>
    </location>
</feature>
<keyword evidence="5 9" id="KW-0547">Nucleotide-binding</keyword>
<evidence type="ECO:0000256" key="7">
    <source>
        <dbReference type="ARBA" id="ARBA00022840"/>
    </source>
</evidence>